<dbReference type="AlphaFoldDB" id="A0A7J9HZK9"/>
<protein>
    <submittedName>
        <fullName evidence="1">Uncharacterized protein</fullName>
    </submittedName>
</protein>
<evidence type="ECO:0000313" key="2">
    <source>
        <dbReference type="Proteomes" id="UP000593560"/>
    </source>
</evidence>
<dbReference type="Proteomes" id="UP000593560">
    <property type="component" value="Unassembled WGS sequence"/>
</dbReference>
<accession>A0A7J9HZK9</accession>
<comment type="caution">
    <text evidence="1">The sequence shown here is derived from an EMBL/GenBank/DDBJ whole genome shotgun (WGS) entry which is preliminary data.</text>
</comment>
<gene>
    <name evidence="1" type="ORF">Gohar_020833</name>
</gene>
<evidence type="ECO:0000313" key="1">
    <source>
        <dbReference type="EMBL" id="MBA0815058.1"/>
    </source>
</evidence>
<sequence>MNHQKFLSYQCLNCLEFLKCLSQNYPKLLNYQSLNYLKFLRC</sequence>
<organism evidence="1 2">
    <name type="scientific">Gossypium harknessii</name>
    <dbReference type="NCBI Taxonomy" id="34285"/>
    <lineage>
        <taxon>Eukaryota</taxon>
        <taxon>Viridiplantae</taxon>
        <taxon>Streptophyta</taxon>
        <taxon>Embryophyta</taxon>
        <taxon>Tracheophyta</taxon>
        <taxon>Spermatophyta</taxon>
        <taxon>Magnoliopsida</taxon>
        <taxon>eudicotyledons</taxon>
        <taxon>Gunneridae</taxon>
        <taxon>Pentapetalae</taxon>
        <taxon>rosids</taxon>
        <taxon>malvids</taxon>
        <taxon>Malvales</taxon>
        <taxon>Malvaceae</taxon>
        <taxon>Malvoideae</taxon>
        <taxon>Gossypium</taxon>
    </lineage>
</organism>
<name>A0A7J9HZK9_9ROSI</name>
<reference evidence="1 2" key="1">
    <citation type="journal article" date="2019" name="Genome Biol. Evol.">
        <title>Insights into the evolution of the New World diploid cottons (Gossypium, subgenus Houzingenia) based on genome sequencing.</title>
        <authorList>
            <person name="Grover C.E."/>
            <person name="Arick M.A. 2nd"/>
            <person name="Thrash A."/>
            <person name="Conover J.L."/>
            <person name="Sanders W.S."/>
            <person name="Peterson D.G."/>
            <person name="Frelichowski J.E."/>
            <person name="Scheffler J.A."/>
            <person name="Scheffler B.E."/>
            <person name="Wendel J.F."/>
        </authorList>
    </citation>
    <scope>NUCLEOTIDE SEQUENCE [LARGE SCALE GENOMIC DNA]</scope>
    <source>
        <strain evidence="1">0</strain>
        <tissue evidence="1">Leaf</tissue>
    </source>
</reference>
<proteinExistence type="predicted"/>
<keyword evidence="2" id="KW-1185">Reference proteome</keyword>
<dbReference type="EMBL" id="JABFAD010000012">
    <property type="protein sequence ID" value="MBA0815058.1"/>
    <property type="molecule type" value="Genomic_DNA"/>
</dbReference>